<dbReference type="AlphaFoldDB" id="A0A5E5ATL5"/>
<accession>A0A5E5ATL5</accession>
<organism evidence="2 3">
    <name type="scientific">Pandoraea anapnoica</name>
    <dbReference type="NCBI Taxonomy" id="2508301"/>
    <lineage>
        <taxon>Bacteria</taxon>
        <taxon>Pseudomonadati</taxon>
        <taxon>Pseudomonadota</taxon>
        <taxon>Betaproteobacteria</taxon>
        <taxon>Burkholderiales</taxon>
        <taxon>Burkholderiaceae</taxon>
        <taxon>Pandoraea</taxon>
    </lineage>
</organism>
<evidence type="ECO:0000256" key="1">
    <source>
        <dbReference type="SAM" id="SignalP"/>
    </source>
</evidence>
<sequence>MIRSRRAPRGKRGCKLLVVVAMTMAMAVASYAKGVPEKNWVDRPLSPDEQAAVQGCVVALYPEGEPGVTPEARATISACAKRTQERMDGYELYVLHVAKLGRIPTNSDGLRTFAVEACATGLTMRARPDDMAAIFQCGEDVEHRYPEFWEKLH</sequence>
<gene>
    <name evidence="2" type="ORF">PAN31117_05260</name>
</gene>
<name>A0A5E5ATL5_9BURK</name>
<dbReference type="EMBL" id="CABPSP010000022">
    <property type="protein sequence ID" value="VVE75823.1"/>
    <property type="molecule type" value="Genomic_DNA"/>
</dbReference>
<dbReference type="Proteomes" id="UP000383122">
    <property type="component" value="Unassembled WGS sequence"/>
</dbReference>
<keyword evidence="3" id="KW-1185">Reference proteome</keyword>
<feature type="signal peptide" evidence="1">
    <location>
        <begin position="1"/>
        <end position="32"/>
    </location>
</feature>
<evidence type="ECO:0000313" key="3">
    <source>
        <dbReference type="Proteomes" id="UP000383122"/>
    </source>
</evidence>
<feature type="chain" id="PRO_5022697655" evidence="1">
    <location>
        <begin position="33"/>
        <end position="153"/>
    </location>
</feature>
<reference evidence="2 3" key="1">
    <citation type="submission" date="2019-08" db="EMBL/GenBank/DDBJ databases">
        <authorList>
            <person name="Peeters C."/>
        </authorList>
    </citation>
    <scope>NUCLEOTIDE SEQUENCE [LARGE SCALE GENOMIC DNA]</scope>
    <source>
        <strain evidence="2 3">LMG 31117</strain>
    </source>
</reference>
<evidence type="ECO:0000313" key="2">
    <source>
        <dbReference type="EMBL" id="VVE75823.1"/>
    </source>
</evidence>
<keyword evidence="1" id="KW-0732">Signal</keyword>
<dbReference type="RefSeq" id="WP_150740756.1">
    <property type="nucleotide sequence ID" value="NZ_CABPSP010000022.1"/>
</dbReference>
<proteinExistence type="predicted"/>
<protein>
    <submittedName>
        <fullName evidence="2">Uncharacterized protein</fullName>
    </submittedName>
</protein>